<gene>
    <name evidence="2" type="ORF">HMPREF0501_00881</name>
</gene>
<sequence>MVRLKFGIMLTDFWACSSLKQRVACDYLFKLVNPDYNVENGVATKMKNCLASIPRDITGNIFYIEEDARFIQNVRTKIVPLITKPLAFVAFFLNCLKKDSSLNDDTPIGNNTKRHYLNASSFDLAQTIADFLFFTIRQNDNEDQETHSYIKSLSKTKIASFNVAGLSLTEARHPLNDVKLTSSNRNFDSVFEEICVGKLDIPNPNHIRAFKLRNSLYEEDYTQVISLLQNNICNYVYSRAEIDQLERNISFADVQRKTLLAASQLNVDSNTLGDLLNYLFIENEENAPKLMSKIEFNNYKNDCDGVYLKKINDKYQIVLGTSKIYPSVYDGISHAVERICSLVSQSFNPSILVSDFNFINRFPVDDLKALKRIFIPTQPQDELEVNGFGIFLGYSMNLSCDINLLSTEKVREIVNLQINNDLKDVIQQLNIAISDKNIKQYSYYVYLLPFRDVTETSKMIMEKVLGKR</sequence>
<organism evidence="2 3">
    <name type="scientific">Limosilactobacillus coleohominis 101-4-CHN</name>
    <dbReference type="NCBI Taxonomy" id="575594"/>
    <lineage>
        <taxon>Bacteria</taxon>
        <taxon>Bacillati</taxon>
        <taxon>Bacillota</taxon>
        <taxon>Bacilli</taxon>
        <taxon>Lactobacillales</taxon>
        <taxon>Lactobacillaceae</taxon>
        <taxon>Limosilactobacillus</taxon>
    </lineage>
</organism>
<dbReference type="HOGENOM" id="CLU_046530_0_0_9"/>
<dbReference type="AlphaFoldDB" id="C7XVY7"/>
<dbReference type="OrthoDB" id="4964195at2"/>
<dbReference type="RefSeq" id="WP_006916688.1">
    <property type="nucleotide sequence ID" value="NZ_GG698803.1"/>
</dbReference>
<dbReference type="EMBL" id="GG698803">
    <property type="protein sequence ID" value="EEU30503.1"/>
    <property type="molecule type" value="Genomic_DNA"/>
</dbReference>
<reference evidence="2 3" key="1">
    <citation type="submission" date="2009-06" db="EMBL/GenBank/DDBJ databases">
        <title>The Genome Sequence of Lactobacillus coleohominis strain 101-4-CHN.</title>
        <authorList>
            <consortium name="The Broad Institute Genome Sequencing Platform"/>
            <person name="Ward D."/>
            <person name="Young S.K."/>
            <person name="Zeng Q."/>
            <person name="Koehrsen M."/>
            <person name="Alvarado L."/>
            <person name="Berlin A."/>
            <person name="Borenstein D."/>
            <person name="Chen Z."/>
            <person name="Engels R."/>
            <person name="Freedman E."/>
            <person name="Gellesch M."/>
            <person name="Goldberg J."/>
            <person name="Griggs A."/>
            <person name="Gujja S."/>
            <person name="Heiman D."/>
            <person name="Hepburn T."/>
            <person name="Howarth C."/>
            <person name="Jen D."/>
            <person name="Larson L."/>
            <person name="Lewis B."/>
            <person name="Mehta T."/>
            <person name="Park D."/>
            <person name="Pearson M."/>
            <person name="Roberts A."/>
            <person name="Saif S."/>
            <person name="Shea T."/>
            <person name="Shenoy N."/>
            <person name="Sisk P."/>
            <person name="Stolte C."/>
            <person name="Sykes S."/>
            <person name="Walk T."/>
            <person name="White J."/>
            <person name="Yandava C."/>
            <person name="Liu Y."/>
            <person name="Xu Q."/>
            <person name="Lander E."/>
            <person name="Nusbaum C."/>
            <person name="Galagan J."/>
            <person name="Birren B."/>
        </authorList>
    </citation>
    <scope>NUCLEOTIDE SEQUENCE [LARGE SCALE GENOMIC DNA]</scope>
    <source>
        <strain evidence="2 3">101-4-CHN</strain>
    </source>
</reference>
<dbReference type="Proteomes" id="UP000003987">
    <property type="component" value="Unassembled WGS sequence"/>
</dbReference>
<dbReference type="Pfam" id="PF08878">
    <property type="entry name" value="HamA"/>
    <property type="match status" value="1"/>
</dbReference>
<accession>C7XVY7</accession>
<keyword evidence="3" id="KW-1185">Reference proteome</keyword>
<evidence type="ECO:0000259" key="1">
    <source>
        <dbReference type="Pfam" id="PF08878"/>
    </source>
</evidence>
<dbReference type="STRING" id="575594.HMPREF0501_00881"/>
<evidence type="ECO:0000313" key="2">
    <source>
        <dbReference type="EMBL" id="EEU30503.1"/>
    </source>
</evidence>
<feature type="domain" description="Anti-bacteriophage protein A/HamA C-terminal" evidence="1">
    <location>
        <begin position="191"/>
        <end position="464"/>
    </location>
</feature>
<name>C7XVY7_9LACO</name>
<dbReference type="InterPro" id="IPR014976">
    <property type="entry name" value="AbpA_HamA_C"/>
</dbReference>
<evidence type="ECO:0000313" key="3">
    <source>
        <dbReference type="Proteomes" id="UP000003987"/>
    </source>
</evidence>
<protein>
    <recommendedName>
        <fullName evidence="1">Anti-bacteriophage protein A/HamA C-terminal domain-containing protein</fullName>
    </recommendedName>
</protein>
<proteinExistence type="predicted"/>